<evidence type="ECO:0000313" key="9">
    <source>
        <dbReference type="EMBL" id="MBE7525052.1"/>
    </source>
</evidence>
<accession>A0A928Y620</accession>
<dbReference type="SMART" id="SM01383">
    <property type="entry name" value="Ribosomal_L2"/>
    <property type="match status" value="1"/>
</dbReference>
<evidence type="ECO:0000256" key="3">
    <source>
        <dbReference type="ARBA" id="ARBA00023274"/>
    </source>
</evidence>
<dbReference type="Pfam" id="PF03947">
    <property type="entry name" value="Ribosomal_L2_C"/>
    <property type="match status" value="1"/>
</dbReference>
<dbReference type="InterPro" id="IPR012340">
    <property type="entry name" value="NA-bd_OB-fold"/>
</dbReference>
<feature type="domain" description="Large ribosomal subunit protein uL2 RNA-binding" evidence="8">
    <location>
        <begin position="42"/>
        <end position="117"/>
    </location>
</feature>
<dbReference type="GO" id="GO:0019843">
    <property type="term" value="F:rRNA binding"/>
    <property type="evidence" value="ECO:0007669"/>
    <property type="project" value="UniProtKB-UniRule"/>
</dbReference>
<gene>
    <name evidence="5 9" type="primary">rplB</name>
    <name evidence="9" type="ORF">HS096_01485</name>
</gene>
<dbReference type="GO" id="GO:0003735">
    <property type="term" value="F:structural constituent of ribosome"/>
    <property type="evidence" value="ECO:0007669"/>
    <property type="project" value="InterPro"/>
</dbReference>
<reference evidence="9" key="1">
    <citation type="submission" date="2020-05" db="EMBL/GenBank/DDBJ databases">
        <title>High-Quality Genomes of Partial-Nitritation/Anammox System by Hierarchical Clustering Based Hybrid Assembly.</title>
        <authorList>
            <person name="Liu L."/>
            <person name="Wang Y."/>
            <person name="Che Y."/>
            <person name="Chen Y."/>
            <person name="Xia Y."/>
            <person name="Luo R."/>
            <person name="Cheng S.H."/>
            <person name="Zheng C."/>
            <person name="Zhang T."/>
        </authorList>
    </citation>
    <scope>NUCLEOTIDE SEQUENCE</scope>
    <source>
        <strain evidence="9">H1_PAT1</strain>
    </source>
</reference>
<proteinExistence type="inferred from homology"/>
<evidence type="ECO:0000256" key="1">
    <source>
        <dbReference type="ARBA" id="ARBA00005636"/>
    </source>
</evidence>
<dbReference type="SUPFAM" id="SSF50104">
    <property type="entry name" value="Translation proteins SH3-like domain"/>
    <property type="match status" value="1"/>
</dbReference>
<dbReference type="GO" id="GO:0002181">
    <property type="term" value="P:cytoplasmic translation"/>
    <property type="evidence" value="ECO:0007669"/>
    <property type="project" value="TreeGrafter"/>
</dbReference>
<keyword evidence="3 5" id="KW-0687">Ribonucleoprotein</keyword>
<dbReference type="EMBL" id="JABTTY010000001">
    <property type="protein sequence ID" value="MBE7525052.1"/>
    <property type="molecule type" value="Genomic_DNA"/>
</dbReference>
<dbReference type="InterPro" id="IPR014726">
    <property type="entry name" value="Ribosomal_uL2_dom3"/>
</dbReference>
<comment type="function">
    <text evidence="5">One of the primary rRNA binding proteins. Required for association of the 30S and 50S subunits to form the 70S ribosome, for tRNA binding and peptide bond formation. It has been suggested to have peptidyltransferase activity; this is somewhat controversial. Makes several contacts with the 16S rRNA in the 70S ribosome.</text>
</comment>
<dbReference type="PANTHER" id="PTHR13691">
    <property type="entry name" value="RIBOSOMAL PROTEIN L2"/>
    <property type="match status" value="1"/>
</dbReference>
<dbReference type="InterPro" id="IPR005880">
    <property type="entry name" value="Ribosomal_uL2_bac/org-type"/>
</dbReference>
<dbReference type="SMART" id="SM01382">
    <property type="entry name" value="Ribosomal_L2_C"/>
    <property type="match status" value="1"/>
</dbReference>
<dbReference type="InterPro" id="IPR014722">
    <property type="entry name" value="Rib_uL2_dom2"/>
</dbReference>
<comment type="similarity">
    <text evidence="1 5">Belongs to the universal ribosomal protein uL2 family.</text>
</comment>
<evidence type="ECO:0000259" key="8">
    <source>
        <dbReference type="SMART" id="SM01383"/>
    </source>
</evidence>
<sequence length="279" mass="30829">MPIKIYKPNTAGRRKSSVQDFSDITRTEPEKTLLVIKKERAGRSGGKITVRHRGAGNKRYIRLVDFRREKFDIPASVASIEYDPNRGARIALLIYKDGEKRYMLAPNGLAVGNTVVSSLQKAEIVTGNRMPLEHIPVGVFVHSVELQPGKGGQLGRGAGTQIQIMAVEGRFATLKLPSGEVRRVPKACAATIGSVSNPDWRLVRWGKAGRMRHRGIRPTVRGKVMNPVDHPHGGGEGKHPIGLKQGPKTKWGKKAMGVKTRNAKKATNVHIIQRRKKKR</sequence>
<dbReference type="InterPro" id="IPR002171">
    <property type="entry name" value="Ribosomal_uL2"/>
</dbReference>
<evidence type="ECO:0000256" key="5">
    <source>
        <dbReference type="HAMAP-Rule" id="MF_01320"/>
    </source>
</evidence>
<dbReference type="InterPro" id="IPR022666">
    <property type="entry name" value="Ribosomal_uL2_RNA-bd_dom"/>
</dbReference>
<dbReference type="InterPro" id="IPR008991">
    <property type="entry name" value="Translation_prot_SH3-like_sf"/>
</dbReference>
<dbReference type="Pfam" id="PF00181">
    <property type="entry name" value="Ribosomal_L2_N"/>
    <property type="match status" value="1"/>
</dbReference>
<evidence type="ECO:0000256" key="2">
    <source>
        <dbReference type="ARBA" id="ARBA00022980"/>
    </source>
</evidence>
<evidence type="ECO:0000313" key="10">
    <source>
        <dbReference type="Proteomes" id="UP000710385"/>
    </source>
</evidence>
<dbReference type="FunFam" id="2.30.30.30:FF:000001">
    <property type="entry name" value="50S ribosomal protein L2"/>
    <property type="match status" value="1"/>
</dbReference>
<dbReference type="GO" id="GO:0016740">
    <property type="term" value="F:transferase activity"/>
    <property type="evidence" value="ECO:0007669"/>
    <property type="project" value="InterPro"/>
</dbReference>
<dbReference type="SUPFAM" id="SSF50249">
    <property type="entry name" value="Nucleic acid-binding proteins"/>
    <property type="match status" value="1"/>
</dbReference>
<feature type="domain" description="Large ribosomal subunit protein uL2 C-terminal" evidence="7">
    <location>
        <begin position="124"/>
        <end position="254"/>
    </location>
</feature>
<protein>
    <recommendedName>
        <fullName evidence="4 5">Large ribosomal subunit protein uL2</fullName>
    </recommendedName>
</protein>
<organism evidence="9 10">
    <name type="scientific">candidate division WWE3 bacterium</name>
    <dbReference type="NCBI Taxonomy" id="2053526"/>
    <lineage>
        <taxon>Bacteria</taxon>
        <taxon>Katanobacteria</taxon>
    </lineage>
</organism>
<evidence type="ECO:0000259" key="7">
    <source>
        <dbReference type="SMART" id="SM01382"/>
    </source>
</evidence>
<feature type="region of interest" description="Disordered" evidence="6">
    <location>
        <begin position="222"/>
        <end position="250"/>
    </location>
</feature>
<dbReference type="PIRSF" id="PIRSF002158">
    <property type="entry name" value="Ribosomal_L2"/>
    <property type="match status" value="1"/>
</dbReference>
<keyword evidence="5" id="KW-0694">RNA-binding</keyword>
<evidence type="ECO:0000256" key="6">
    <source>
        <dbReference type="SAM" id="MobiDB-lite"/>
    </source>
</evidence>
<keyword evidence="2 5" id="KW-0689">Ribosomal protein</keyword>
<comment type="caution">
    <text evidence="9">The sequence shown here is derived from an EMBL/GenBank/DDBJ whole genome shotgun (WGS) entry which is preliminary data.</text>
</comment>
<name>A0A928Y620_UNCKA</name>
<dbReference type="GO" id="GO:0015934">
    <property type="term" value="C:large ribosomal subunit"/>
    <property type="evidence" value="ECO:0007669"/>
    <property type="project" value="InterPro"/>
</dbReference>
<dbReference type="Proteomes" id="UP000710385">
    <property type="component" value="Unassembled WGS sequence"/>
</dbReference>
<dbReference type="HAMAP" id="MF_01320_B">
    <property type="entry name" value="Ribosomal_uL2_B"/>
    <property type="match status" value="1"/>
</dbReference>
<feature type="compositionally biased region" description="Basic and acidic residues" evidence="6">
    <location>
        <begin position="229"/>
        <end position="239"/>
    </location>
</feature>
<dbReference type="InterPro" id="IPR022669">
    <property type="entry name" value="Ribosomal_uL2_C"/>
</dbReference>
<dbReference type="Gene3D" id="2.30.30.30">
    <property type="match status" value="1"/>
</dbReference>
<dbReference type="AlphaFoldDB" id="A0A928Y620"/>
<comment type="subunit">
    <text evidence="5">Part of the 50S ribosomal subunit. Forms a bridge to the 30S subunit in the 70S ribosome.</text>
</comment>
<dbReference type="PANTHER" id="PTHR13691:SF5">
    <property type="entry name" value="LARGE RIBOSOMAL SUBUNIT PROTEIN UL2M"/>
    <property type="match status" value="1"/>
</dbReference>
<dbReference type="FunFam" id="4.10.950.10:FF:000001">
    <property type="entry name" value="50S ribosomal protein L2"/>
    <property type="match status" value="1"/>
</dbReference>
<dbReference type="Gene3D" id="4.10.950.10">
    <property type="entry name" value="Ribosomal protein L2, domain 3"/>
    <property type="match status" value="1"/>
</dbReference>
<dbReference type="NCBIfam" id="TIGR01171">
    <property type="entry name" value="rplB_bact"/>
    <property type="match status" value="1"/>
</dbReference>
<evidence type="ECO:0000256" key="4">
    <source>
        <dbReference type="ARBA" id="ARBA00035242"/>
    </source>
</evidence>
<keyword evidence="5" id="KW-0699">rRNA-binding</keyword>
<dbReference type="Gene3D" id="2.40.50.140">
    <property type="entry name" value="Nucleic acid-binding proteins"/>
    <property type="match status" value="1"/>
</dbReference>